<name>G2Y6Z5_BOTF4</name>
<organism evidence="1 2">
    <name type="scientific">Botryotinia fuckeliana (strain T4)</name>
    <name type="common">Noble rot fungus</name>
    <name type="synonym">Botrytis cinerea</name>
    <dbReference type="NCBI Taxonomy" id="999810"/>
    <lineage>
        <taxon>Eukaryota</taxon>
        <taxon>Fungi</taxon>
        <taxon>Dikarya</taxon>
        <taxon>Ascomycota</taxon>
        <taxon>Pezizomycotina</taxon>
        <taxon>Leotiomycetes</taxon>
        <taxon>Helotiales</taxon>
        <taxon>Sclerotiniaceae</taxon>
        <taxon>Botrytis</taxon>
    </lineage>
</organism>
<reference evidence="2" key="1">
    <citation type="journal article" date="2011" name="PLoS Genet.">
        <title>Genomic analysis of the necrotrophic fungal pathogens Sclerotinia sclerotiorum and Botrytis cinerea.</title>
        <authorList>
            <person name="Amselem J."/>
            <person name="Cuomo C.A."/>
            <person name="van Kan J.A."/>
            <person name="Viaud M."/>
            <person name="Benito E.P."/>
            <person name="Couloux A."/>
            <person name="Coutinho P.M."/>
            <person name="de Vries R.P."/>
            <person name="Dyer P.S."/>
            <person name="Fillinger S."/>
            <person name="Fournier E."/>
            <person name="Gout L."/>
            <person name="Hahn M."/>
            <person name="Kohn L."/>
            <person name="Lapalu N."/>
            <person name="Plummer K.M."/>
            <person name="Pradier J.M."/>
            <person name="Quevillon E."/>
            <person name="Sharon A."/>
            <person name="Simon A."/>
            <person name="ten Have A."/>
            <person name="Tudzynski B."/>
            <person name="Tudzynski P."/>
            <person name="Wincker P."/>
            <person name="Andrew M."/>
            <person name="Anthouard V."/>
            <person name="Beever R.E."/>
            <person name="Beffa R."/>
            <person name="Benoit I."/>
            <person name="Bouzid O."/>
            <person name="Brault B."/>
            <person name="Chen Z."/>
            <person name="Choquer M."/>
            <person name="Collemare J."/>
            <person name="Cotton P."/>
            <person name="Danchin E.G."/>
            <person name="Da Silva C."/>
            <person name="Gautier A."/>
            <person name="Giraud C."/>
            <person name="Giraud T."/>
            <person name="Gonzalez C."/>
            <person name="Grossetete S."/>
            <person name="Guldener U."/>
            <person name="Henrissat B."/>
            <person name="Howlett B.J."/>
            <person name="Kodira C."/>
            <person name="Kretschmer M."/>
            <person name="Lappartient A."/>
            <person name="Leroch M."/>
            <person name="Levis C."/>
            <person name="Mauceli E."/>
            <person name="Neuveglise C."/>
            <person name="Oeser B."/>
            <person name="Pearson M."/>
            <person name="Poulain J."/>
            <person name="Poussereau N."/>
            <person name="Quesneville H."/>
            <person name="Rascle C."/>
            <person name="Schumacher J."/>
            <person name="Segurens B."/>
            <person name="Sexton A."/>
            <person name="Silva E."/>
            <person name="Sirven C."/>
            <person name="Soanes D.M."/>
            <person name="Talbot N.J."/>
            <person name="Templeton M."/>
            <person name="Yandava C."/>
            <person name="Yarden O."/>
            <person name="Zeng Q."/>
            <person name="Rollins J.A."/>
            <person name="Lebrun M.H."/>
            <person name="Dickman M."/>
        </authorList>
    </citation>
    <scope>NUCLEOTIDE SEQUENCE [LARGE SCALE GENOMIC DNA]</scope>
    <source>
        <strain evidence="2">T4</strain>
    </source>
</reference>
<protein>
    <submittedName>
        <fullName evidence="1">Uncharacterized protein</fullName>
    </submittedName>
</protein>
<sequence length="39" mass="4507">MGYFLMVFLMAFLLLDYAVIYSDATKKFIIGRWDQGLGV</sequence>
<dbReference type="AlphaFoldDB" id="G2Y6Z5"/>
<evidence type="ECO:0000313" key="2">
    <source>
        <dbReference type="Proteomes" id="UP000008177"/>
    </source>
</evidence>
<dbReference type="HOGENOM" id="CLU_3319953_0_0_1"/>
<dbReference type="EMBL" id="FQ790293">
    <property type="protein sequence ID" value="CCD48397.1"/>
    <property type="molecule type" value="Genomic_DNA"/>
</dbReference>
<dbReference type="InParanoid" id="G2Y6Z5"/>
<dbReference type="Proteomes" id="UP000008177">
    <property type="component" value="Unplaced contigs"/>
</dbReference>
<proteinExistence type="predicted"/>
<evidence type="ECO:0000313" key="1">
    <source>
        <dbReference type="EMBL" id="CCD48397.1"/>
    </source>
</evidence>
<gene>
    <name evidence="1" type="ORF">BofuT4_uP107810.1</name>
</gene>
<accession>G2Y6Z5</accession>